<reference evidence="1" key="1">
    <citation type="submission" date="2014-11" db="EMBL/GenBank/DDBJ databases">
        <authorList>
            <person name="Amaro Gonzalez C."/>
        </authorList>
    </citation>
    <scope>NUCLEOTIDE SEQUENCE</scope>
</reference>
<organism evidence="1">
    <name type="scientific">Anguilla anguilla</name>
    <name type="common">European freshwater eel</name>
    <name type="synonym">Muraena anguilla</name>
    <dbReference type="NCBI Taxonomy" id="7936"/>
    <lineage>
        <taxon>Eukaryota</taxon>
        <taxon>Metazoa</taxon>
        <taxon>Chordata</taxon>
        <taxon>Craniata</taxon>
        <taxon>Vertebrata</taxon>
        <taxon>Euteleostomi</taxon>
        <taxon>Actinopterygii</taxon>
        <taxon>Neopterygii</taxon>
        <taxon>Teleostei</taxon>
        <taxon>Anguilliformes</taxon>
        <taxon>Anguillidae</taxon>
        <taxon>Anguilla</taxon>
    </lineage>
</organism>
<sequence length="49" mass="5468">MPLFPVTKSQHAHASALLNPLPTSTFLPLKMVHLQPVPLRMPTFTTVPY</sequence>
<dbReference type="AlphaFoldDB" id="A0A0E9Q2D3"/>
<name>A0A0E9Q2D3_ANGAN</name>
<proteinExistence type="predicted"/>
<accession>A0A0E9Q2D3</accession>
<evidence type="ECO:0000313" key="1">
    <source>
        <dbReference type="EMBL" id="JAH10495.1"/>
    </source>
</evidence>
<protein>
    <submittedName>
        <fullName evidence="1">Uncharacterized protein</fullName>
    </submittedName>
</protein>
<dbReference type="EMBL" id="GBXM01098082">
    <property type="protein sequence ID" value="JAH10495.1"/>
    <property type="molecule type" value="Transcribed_RNA"/>
</dbReference>
<reference evidence="1" key="2">
    <citation type="journal article" date="2015" name="Fish Shellfish Immunol.">
        <title>Early steps in the European eel (Anguilla anguilla)-Vibrio vulnificus interaction in the gills: Role of the RtxA13 toxin.</title>
        <authorList>
            <person name="Callol A."/>
            <person name="Pajuelo D."/>
            <person name="Ebbesson L."/>
            <person name="Teles M."/>
            <person name="MacKenzie S."/>
            <person name="Amaro C."/>
        </authorList>
    </citation>
    <scope>NUCLEOTIDE SEQUENCE</scope>
</reference>